<evidence type="ECO:0000259" key="9">
    <source>
        <dbReference type="SMART" id="SM00849"/>
    </source>
</evidence>
<comment type="function">
    <text evidence="7">Counteracts the endogenous Pycsar antiviral defense system. Phosphodiesterase that enables metal-dependent hydrolysis of host cyclic nucleotide Pycsar defense signals such as cCMP and cUMP.</text>
</comment>
<keyword evidence="3" id="KW-0479">Metal-binding</keyword>
<gene>
    <name evidence="10" type="ORF">GNP93_05085</name>
</gene>
<dbReference type="Gene3D" id="3.60.15.10">
    <property type="entry name" value="Ribonuclease Z/Hydroxyacylglutathione hydrolase-like"/>
    <property type="match status" value="1"/>
</dbReference>
<protein>
    <submittedName>
        <fullName evidence="10">MBL fold metallo-hydrolase</fullName>
    </submittedName>
</protein>
<dbReference type="Proteomes" id="UP000450917">
    <property type="component" value="Unassembled WGS sequence"/>
</dbReference>
<keyword evidence="4 10" id="KW-0378">Hydrolase</keyword>
<evidence type="ECO:0000313" key="10">
    <source>
        <dbReference type="EMBL" id="MUG70049.1"/>
    </source>
</evidence>
<evidence type="ECO:0000256" key="6">
    <source>
        <dbReference type="ARBA" id="ARBA00034221"/>
    </source>
</evidence>
<comment type="catalytic activity">
    <reaction evidence="8">
        <text>3',5'-cyclic UMP + H2O = UMP + H(+)</text>
        <dbReference type="Rhea" id="RHEA:70575"/>
        <dbReference type="ChEBI" id="CHEBI:15377"/>
        <dbReference type="ChEBI" id="CHEBI:15378"/>
        <dbReference type="ChEBI" id="CHEBI:57865"/>
        <dbReference type="ChEBI" id="CHEBI:184387"/>
    </reaction>
    <physiologicalReaction direction="left-to-right" evidence="8">
        <dbReference type="Rhea" id="RHEA:70576"/>
    </physiologicalReaction>
</comment>
<comment type="similarity">
    <text evidence="2">Belongs to the metallo-beta-lactamase superfamily.</text>
</comment>
<dbReference type="SMART" id="SM00849">
    <property type="entry name" value="Lactamase_B"/>
    <property type="match status" value="1"/>
</dbReference>
<keyword evidence="11" id="KW-1185">Reference proteome</keyword>
<evidence type="ECO:0000256" key="3">
    <source>
        <dbReference type="ARBA" id="ARBA00022723"/>
    </source>
</evidence>
<dbReference type="PANTHER" id="PTHR42978">
    <property type="entry name" value="QUORUM-QUENCHING LACTONASE YTNP-RELATED-RELATED"/>
    <property type="match status" value="1"/>
</dbReference>
<dbReference type="EMBL" id="WNZX01000003">
    <property type="protein sequence ID" value="MUG70049.1"/>
    <property type="molecule type" value="Genomic_DNA"/>
</dbReference>
<keyword evidence="5" id="KW-0862">Zinc</keyword>
<organism evidence="10 11">
    <name type="scientific">Paenibacillus validus</name>
    <dbReference type="NCBI Taxonomy" id="44253"/>
    <lineage>
        <taxon>Bacteria</taxon>
        <taxon>Bacillati</taxon>
        <taxon>Bacillota</taxon>
        <taxon>Bacilli</taxon>
        <taxon>Bacillales</taxon>
        <taxon>Paenibacillaceae</taxon>
        <taxon>Paenibacillus</taxon>
    </lineage>
</organism>
<evidence type="ECO:0000256" key="4">
    <source>
        <dbReference type="ARBA" id="ARBA00022801"/>
    </source>
</evidence>
<dbReference type="RefSeq" id="WP_054795343.1">
    <property type="nucleotide sequence ID" value="NZ_JARTHJ010000105.1"/>
</dbReference>
<reference evidence="10 11" key="1">
    <citation type="submission" date="2019-11" db="EMBL/GenBank/DDBJ databases">
        <title>Draft genome sequences of five Paenibacillus species of dairy origin.</title>
        <authorList>
            <person name="Olajide A.M."/>
            <person name="Chen S."/>
            <person name="Lapointe G."/>
        </authorList>
    </citation>
    <scope>NUCLEOTIDE SEQUENCE [LARGE SCALE GENOMIC DNA]</scope>
    <source>
        <strain evidence="10 11">2CS3</strain>
    </source>
</reference>
<dbReference type="GO" id="GO:0046872">
    <property type="term" value="F:metal ion binding"/>
    <property type="evidence" value="ECO:0007669"/>
    <property type="project" value="UniProtKB-KW"/>
</dbReference>
<evidence type="ECO:0000256" key="8">
    <source>
        <dbReference type="ARBA" id="ARBA00048505"/>
    </source>
</evidence>
<evidence type="ECO:0000256" key="7">
    <source>
        <dbReference type="ARBA" id="ARBA00034301"/>
    </source>
</evidence>
<evidence type="ECO:0000256" key="2">
    <source>
        <dbReference type="ARBA" id="ARBA00007749"/>
    </source>
</evidence>
<dbReference type="Pfam" id="PF00753">
    <property type="entry name" value="Lactamase_B"/>
    <property type="match status" value="1"/>
</dbReference>
<dbReference type="SUPFAM" id="SSF56281">
    <property type="entry name" value="Metallo-hydrolase/oxidoreductase"/>
    <property type="match status" value="1"/>
</dbReference>
<dbReference type="InterPro" id="IPR036866">
    <property type="entry name" value="RibonucZ/Hydroxyglut_hydro"/>
</dbReference>
<evidence type="ECO:0000256" key="5">
    <source>
        <dbReference type="ARBA" id="ARBA00022833"/>
    </source>
</evidence>
<dbReference type="GO" id="GO:0016787">
    <property type="term" value="F:hydrolase activity"/>
    <property type="evidence" value="ECO:0007669"/>
    <property type="project" value="UniProtKB-KW"/>
</dbReference>
<accession>A0A7X2Z834</accession>
<sequence>MSKWEIVPVDVGTLTVDKSEFTYMRNCGVQMYVPNIVWFVTDGERQLIVDTGAPDPEFSTKYHFPFTRSSEQEPEVALRSKGCDPSKVEAVITTHLHWDHVYNNHLFENAQFYVQGRELRYAIDPLPIHMKAYESMAIGMSPSFITDTKYNILHGDKQLTEGIFLFTTPGHTPGSMSVAVETAKGTYVIASDTVPLFENWNWPTAHMPHLPNGIHWDLEEYFQSFKRIEEIADFVLPGHDPLVFNYSKYPPEDNAS</sequence>
<name>A0A7X2Z834_9BACL</name>
<evidence type="ECO:0000313" key="11">
    <source>
        <dbReference type="Proteomes" id="UP000450917"/>
    </source>
</evidence>
<comment type="caution">
    <text evidence="10">The sequence shown here is derived from an EMBL/GenBank/DDBJ whole genome shotgun (WGS) entry which is preliminary data.</text>
</comment>
<proteinExistence type="inferred from homology"/>
<evidence type="ECO:0000256" key="1">
    <source>
        <dbReference type="ARBA" id="ARBA00001947"/>
    </source>
</evidence>
<comment type="cofactor">
    <cofactor evidence="1">
        <name>Zn(2+)</name>
        <dbReference type="ChEBI" id="CHEBI:29105"/>
    </cofactor>
</comment>
<dbReference type="AlphaFoldDB" id="A0A7X2Z834"/>
<dbReference type="PANTHER" id="PTHR42978:SF7">
    <property type="entry name" value="METALLO-HYDROLASE RV2300C-RELATED"/>
    <property type="match status" value="1"/>
</dbReference>
<dbReference type="CDD" id="cd07729">
    <property type="entry name" value="AHL_lactonase_MBL-fold"/>
    <property type="match status" value="1"/>
</dbReference>
<comment type="catalytic activity">
    <reaction evidence="6">
        <text>3',5'-cyclic CMP + H2O = CMP + H(+)</text>
        <dbReference type="Rhea" id="RHEA:72675"/>
        <dbReference type="ChEBI" id="CHEBI:15377"/>
        <dbReference type="ChEBI" id="CHEBI:15378"/>
        <dbReference type="ChEBI" id="CHEBI:58003"/>
        <dbReference type="ChEBI" id="CHEBI:60377"/>
    </reaction>
    <physiologicalReaction direction="left-to-right" evidence="6">
        <dbReference type="Rhea" id="RHEA:72676"/>
    </physiologicalReaction>
</comment>
<dbReference type="InterPro" id="IPR001279">
    <property type="entry name" value="Metallo-B-lactamas"/>
</dbReference>
<dbReference type="InterPro" id="IPR051013">
    <property type="entry name" value="MBL_superfamily_lactonases"/>
</dbReference>
<feature type="domain" description="Metallo-beta-lactamase" evidence="9">
    <location>
        <begin position="34"/>
        <end position="239"/>
    </location>
</feature>